<accession>A0A7D5J852</accession>
<dbReference type="Pfam" id="PF01944">
    <property type="entry name" value="SpoIIM"/>
    <property type="match status" value="1"/>
</dbReference>
<dbReference type="RefSeq" id="WP_176964493.1">
    <property type="nucleotide sequence ID" value="NZ_CP058215.1"/>
</dbReference>
<feature type="transmembrane region" description="Helical" evidence="1">
    <location>
        <begin position="171"/>
        <end position="198"/>
    </location>
</feature>
<feature type="transmembrane region" description="Helical" evidence="1">
    <location>
        <begin position="20"/>
        <end position="39"/>
    </location>
</feature>
<dbReference type="InterPro" id="IPR002798">
    <property type="entry name" value="SpoIIM-like"/>
</dbReference>
<evidence type="ECO:0000256" key="1">
    <source>
        <dbReference type="SAM" id="Phobius"/>
    </source>
</evidence>
<reference evidence="2 3" key="1">
    <citation type="submission" date="2020-06" db="EMBL/GenBank/DDBJ databases">
        <title>Methanolobus halotolerans sp. nov., isolated from a saline lake Tus in Siberia.</title>
        <authorList>
            <person name="Shen Y."/>
            <person name="Chen S.-C."/>
            <person name="Lai M.-C."/>
            <person name="Huang H.-H."/>
            <person name="Chiu H.-H."/>
            <person name="Tang S.-L."/>
            <person name="Rogozin D.Y."/>
            <person name="Degermendzhy A.G."/>
        </authorList>
    </citation>
    <scope>NUCLEOTIDE SEQUENCE [LARGE SCALE GENOMIC DNA]</scope>
    <source>
        <strain evidence="2 3">DSM 21339</strain>
    </source>
</reference>
<organism evidence="2 3">
    <name type="scientific">Methanolobus zinderi</name>
    <dbReference type="NCBI Taxonomy" id="536044"/>
    <lineage>
        <taxon>Archaea</taxon>
        <taxon>Methanobacteriati</taxon>
        <taxon>Methanobacteriota</taxon>
        <taxon>Stenosarchaea group</taxon>
        <taxon>Methanomicrobia</taxon>
        <taxon>Methanosarcinales</taxon>
        <taxon>Methanosarcinaceae</taxon>
        <taxon>Methanolobus</taxon>
    </lineage>
</organism>
<protein>
    <submittedName>
        <fullName evidence="2">Stage II sporulation protein M</fullName>
    </submittedName>
</protein>
<feature type="transmembrane region" description="Helical" evidence="1">
    <location>
        <begin position="89"/>
        <end position="111"/>
    </location>
</feature>
<dbReference type="KEGG" id="mzi:HWN40_03705"/>
<dbReference type="AlphaFoldDB" id="A0A7D5J852"/>
<dbReference type="GeneID" id="55820750"/>
<name>A0A7D5J852_9EURY</name>
<keyword evidence="1" id="KW-0812">Transmembrane</keyword>
<dbReference type="EMBL" id="CP058215">
    <property type="protein sequence ID" value="QLC49430.1"/>
    <property type="molecule type" value="Genomic_DNA"/>
</dbReference>
<dbReference type="PANTHER" id="PTHR35337">
    <property type="entry name" value="SLR1478 PROTEIN"/>
    <property type="match status" value="1"/>
</dbReference>
<keyword evidence="3" id="KW-1185">Reference proteome</keyword>
<keyword evidence="1" id="KW-0472">Membrane</keyword>
<evidence type="ECO:0000313" key="2">
    <source>
        <dbReference type="EMBL" id="QLC49430.1"/>
    </source>
</evidence>
<feature type="transmembrane region" description="Helical" evidence="1">
    <location>
        <begin position="59"/>
        <end position="77"/>
    </location>
</feature>
<feature type="transmembrane region" description="Helical" evidence="1">
    <location>
        <begin position="117"/>
        <end position="138"/>
    </location>
</feature>
<dbReference type="OrthoDB" id="86288at2157"/>
<dbReference type="PANTHER" id="PTHR35337:SF1">
    <property type="entry name" value="SLR1478 PROTEIN"/>
    <property type="match status" value="1"/>
</dbReference>
<evidence type="ECO:0000313" key="3">
    <source>
        <dbReference type="Proteomes" id="UP000509594"/>
    </source>
</evidence>
<sequence length="201" mass="21844">MFNEEIRTTFGSYIAELKPYILISTLLFVFSIAAGYIGYGLSPESSADSLSGLEELAEMLQNLSAIEIMLLIFINNASKMLFSILLGPLLGIAPLAFLLINGFVLGVFAHIQIVENGLLFIIAGLTPHGIIELPMLIISSAIGIRLGHEAFRTILGRPSDLKGELIKGIKLFFYVLLPLIFIASVIETFITPLVIFLVSGT</sequence>
<gene>
    <name evidence="2" type="ORF">HWN40_03705</name>
</gene>
<proteinExistence type="predicted"/>
<keyword evidence="1" id="KW-1133">Transmembrane helix</keyword>
<dbReference type="Proteomes" id="UP000509594">
    <property type="component" value="Chromosome"/>
</dbReference>